<accession>A0A7S1PIE2</accession>
<feature type="compositionally biased region" description="Basic and acidic residues" evidence="1">
    <location>
        <begin position="501"/>
        <end position="516"/>
    </location>
</feature>
<protein>
    <recommendedName>
        <fullName evidence="2">G patch domain-containing protein</fullName>
    </recommendedName>
</protein>
<reference evidence="3" key="1">
    <citation type="submission" date="2021-01" db="EMBL/GenBank/DDBJ databases">
        <authorList>
            <person name="Corre E."/>
            <person name="Pelletier E."/>
            <person name="Niang G."/>
            <person name="Scheremetjew M."/>
            <person name="Finn R."/>
            <person name="Kale V."/>
            <person name="Holt S."/>
            <person name="Cochrane G."/>
            <person name="Meng A."/>
            <person name="Brown T."/>
            <person name="Cohen L."/>
        </authorList>
    </citation>
    <scope>NUCLEOTIDE SEQUENCE</scope>
    <source>
        <strain evidence="3">WS</strain>
    </source>
</reference>
<dbReference type="AlphaFoldDB" id="A0A7S1PIE2"/>
<dbReference type="PANTHER" id="PTHR13384">
    <property type="entry name" value="G PATCH DOMAIN-CONTAINING PROTEIN 1"/>
    <property type="match status" value="1"/>
</dbReference>
<feature type="region of interest" description="Disordered" evidence="1">
    <location>
        <begin position="494"/>
        <end position="601"/>
    </location>
</feature>
<dbReference type="Pfam" id="PF07713">
    <property type="entry name" value="DUF1604"/>
    <property type="match status" value="1"/>
</dbReference>
<dbReference type="PANTHER" id="PTHR13384:SF19">
    <property type="entry name" value="G PATCH DOMAIN-CONTAINING PROTEIN 1"/>
    <property type="match status" value="1"/>
</dbReference>
<gene>
    <name evidence="3" type="ORF">PCOS0759_LOCUS4115</name>
</gene>
<proteinExistence type="predicted"/>
<evidence type="ECO:0000256" key="1">
    <source>
        <dbReference type="SAM" id="MobiDB-lite"/>
    </source>
</evidence>
<sequence length="719" mass="80309">MPRPLGTPLFDPKTNLPTTSENNYVPQHLQIATTKDPKTQKEVRRFHGAFTGGFSAGYYNTVGSKEGWKPKNFVISRRDRKDDAIQQDITDYMDEEDRRDILGDRRLVRTEGFENAVTTVGRGTSTTSGSNQINKTQSEMSRGHVNLFGDLMEEGAAARTTEPSRSSVTGILDASVPTGERLLRRMGWRGQEAIGNLNATQTRRRVGPAALPPMSASQNEAIQMEDEHTFIRIKDTPMPEIPFKNDWHGIGYISNSLSLIDLQGAAQDDDPYSRSNVIKMSDALSGTNRQLSSLPQKRTLSHIEPKKDTAEQYDQNIPTSSSVPMFIPRKRRKTIKSRDEEGEETNSPVSAIKDFIDAPGPLTWNPKEMLEEDRLDKHKSLFRGFHLSRIPENTAKFFPPPIVPTDFNEIVQMDKITGILQPRQSSAGRLSSESRGQTLGEERIPSKFANIMKNLTPEQRVSVLRSQQKTHHFQNSETQELQKKLSRAMSERFSINFSSKDSPKTEKTNPYEEAAKHNIYGNATRETVQWKPSRKLTNALGLTKEEKKQKESDGSSEIASDTRTKRDVSIFSKEIFPSNNDDSIAPSPAPPQPEAPQNEERPPIDIFKAIFEDSDDEDFIASVPNAQPVVVESAALKVSINKGFEMFDEIQNTTKQTNTTGSIPGSTVPATATINNVVPFAGVPSLGSEVDLDIAIQPQSQSSSLKIKKRQKKSKLRKR</sequence>
<dbReference type="EMBL" id="HBGD01004961">
    <property type="protein sequence ID" value="CAD9080875.1"/>
    <property type="molecule type" value="Transcribed_RNA"/>
</dbReference>
<feature type="compositionally biased region" description="Basic and acidic residues" evidence="1">
    <location>
        <begin position="543"/>
        <end position="553"/>
    </location>
</feature>
<dbReference type="GO" id="GO:0003723">
    <property type="term" value="F:RNA binding"/>
    <property type="evidence" value="ECO:0007669"/>
    <property type="project" value="TreeGrafter"/>
</dbReference>
<organism evidence="3">
    <name type="scientific">Percolomonas cosmopolitus</name>
    <dbReference type="NCBI Taxonomy" id="63605"/>
    <lineage>
        <taxon>Eukaryota</taxon>
        <taxon>Discoba</taxon>
        <taxon>Heterolobosea</taxon>
        <taxon>Tetramitia</taxon>
        <taxon>Eutetramitia</taxon>
        <taxon>Percolomonadidae</taxon>
        <taxon>Percolomonas</taxon>
    </lineage>
</organism>
<evidence type="ECO:0000259" key="2">
    <source>
        <dbReference type="Pfam" id="PF07713"/>
    </source>
</evidence>
<dbReference type="GO" id="GO:0006397">
    <property type="term" value="P:mRNA processing"/>
    <property type="evidence" value="ECO:0007669"/>
    <property type="project" value="InterPro"/>
</dbReference>
<dbReference type="InterPro" id="IPR011666">
    <property type="entry name" value="DUF1604"/>
</dbReference>
<evidence type="ECO:0000313" key="3">
    <source>
        <dbReference type="EMBL" id="CAD9080875.1"/>
    </source>
</evidence>
<dbReference type="GO" id="GO:0005634">
    <property type="term" value="C:nucleus"/>
    <property type="evidence" value="ECO:0007669"/>
    <property type="project" value="TreeGrafter"/>
</dbReference>
<name>A0A7S1PIE2_9EUKA</name>
<feature type="domain" description="G patch" evidence="2">
    <location>
        <begin position="38"/>
        <end position="110"/>
    </location>
</feature>
<feature type="region of interest" description="Disordered" evidence="1">
    <location>
        <begin position="1"/>
        <end position="21"/>
    </location>
</feature>